<keyword evidence="1" id="KW-1133">Transmembrane helix</keyword>
<dbReference type="OrthoDB" id="5071411at2"/>
<evidence type="ECO:0000256" key="1">
    <source>
        <dbReference type="SAM" id="Phobius"/>
    </source>
</evidence>
<protein>
    <submittedName>
        <fullName evidence="2">Uncharacterized protein</fullName>
    </submittedName>
</protein>
<accession>A0A3S9WD88</accession>
<keyword evidence="3" id="KW-1185">Reference proteome</keyword>
<feature type="transmembrane region" description="Helical" evidence="1">
    <location>
        <begin position="147"/>
        <end position="168"/>
    </location>
</feature>
<dbReference type="RefSeq" id="WP_127096545.1">
    <property type="nucleotide sequence ID" value="NZ_CP031423.1"/>
</dbReference>
<sequence length="191" mass="18915">MTLQQHIRTAAPTEVGVAVRPARFTGSWPSAAAWGAGLVQLALGAGAIVSADSSTAARIVGIVVALLGAAAFAWGCAGLALSRLVAPRTALAGVLAGVLALFALLVLAPARASVFAVAIGTVLLIVVGAFCAAAVRRGIRPRDAGSGRGVIGMLLAAAVLSALVTPALGATQDGYLLRDDGTLPVITHEGH</sequence>
<name>A0A3S9WD88_9MICO</name>
<feature type="transmembrane region" description="Helical" evidence="1">
    <location>
        <begin position="31"/>
        <end position="50"/>
    </location>
</feature>
<feature type="transmembrane region" description="Helical" evidence="1">
    <location>
        <begin position="89"/>
        <end position="108"/>
    </location>
</feature>
<feature type="transmembrane region" description="Helical" evidence="1">
    <location>
        <begin position="114"/>
        <end position="135"/>
    </location>
</feature>
<feature type="transmembrane region" description="Helical" evidence="1">
    <location>
        <begin position="56"/>
        <end position="77"/>
    </location>
</feature>
<keyword evidence="1" id="KW-0812">Transmembrane</keyword>
<reference evidence="2 3" key="1">
    <citation type="submission" date="2018-08" db="EMBL/GenBank/DDBJ databases">
        <title>Microbacterium lemovicicum sp. nov., a bacterium isolated from a natural uranium-rich soil.</title>
        <authorList>
            <person name="ORTET P."/>
        </authorList>
    </citation>
    <scope>NUCLEOTIDE SEQUENCE [LARGE SCALE GENOMIC DNA]</scope>
    <source>
        <strain evidence="2 3">Viu22</strain>
    </source>
</reference>
<organism evidence="2 3">
    <name type="scientific">Microbacterium lemovicicum</name>
    <dbReference type="NCBI Taxonomy" id="1072463"/>
    <lineage>
        <taxon>Bacteria</taxon>
        <taxon>Bacillati</taxon>
        <taxon>Actinomycetota</taxon>
        <taxon>Actinomycetes</taxon>
        <taxon>Micrococcales</taxon>
        <taxon>Microbacteriaceae</taxon>
        <taxon>Microbacterium</taxon>
    </lineage>
</organism>
<dbReference type="KEGG" id="mlv:CVS47_02719"/>
<dbReference type="EMBL" id="CP031423">
    <property type="protein sequence ID" value="AZS38068.1"/>
    <property type="molecule type" value="Genomic_DNA"/>
</dbReference>
<keyword evidence="1" id="KW-0472">Membrane</keyword>
<evidence type="ECO:0000313" key="3">
    <source>
        <dbReference type="Proteomes" id="UP000276888"/>
    </source>
</evidence>
<dbReference type="AlphaFoldDB" id="A0A3S9WD88"/>
<proteinExistence type="predicted"/>
<evidence type="ECO:0000313" key="2">
    <source>
        <dbReference type="EMBL" id="AZS38068.1"/>
    </source>
</evidence>
<gene>
    <name evidence="2" type="ORF">CVS47_02719</name>
</gene>
<dbReference type="Proteomes" id="UP000276888">
    <property type="component" value="Chromosome"/>
</dbReference>